<keyword evidence="6" id="KW-1185">Reference proteome</keyword>
<dbReference type="EMBL" id="BAAAGX010000014">
    <property type="protein sequence ID" value="GAA0247643.1"/>
    <property type="molecule type" value="Genomic_DNA"/>
</dbReference>
<dbReference type="Gene3D" id="1.10.10.10">
    <property type="entry name" value="Winged helix-like DNA-binding domain superfamily/Winged helix DNA-binding domain"/>
    <property type="match status" value="1"/>
</dbReference>
<sequence>MRIVTATMVAMGADERDELVADCRLRMATDLFAHTWDVVVLAALGDGPLRRRALRRRIGGISDKVLTEALNRLLANGLVERRRHAEAPPRVDYALTPLGHTFADGPMRALGTWVTDHGDALFEAQEA</sequence>
<dbReference type="PROSITE" id="PS51118">
    <property type="entry name" value="HTH_HXLR"/>
    <property type="match status" value="1"/>
</dbReference>
<proteinExistence type="predicted"/>
<dbReference type="SUPFAM" id="SSF46785">
    <property type="entry name" value="Winged helix' DNA-binding domain"/>
    <property type="match status" value="1"/>
</dbReference>
<reference evidence="6" key="1">
    <citation type="journal article" date="2019" name="Int. J. Syst. Evol. Microbiol.">
        <title>The Global Catalogue of Microorganisms (GCM) 10K type strain sequencing project: providing services to taxonomists for standard genome sequencing and annotation.</title>
        <authorList>
            <consortium name="The Broad Institute Genomics Platform"/>
            <consortium name="The Broad Institute Genome Sequencing Center for Infectious Disease"/>
            <person name="Wu L."/>
            <person name="Ma J."/>
        </authorList>
    </citation>
    <scope>NUCLEOTIDE SEQUENCE [LARGE SCALE GENOMIC DNA]</scope>
    <source>
        <strain evidence="6">JCM 10425</strain>
    </source>
</reference>
<keyword evidence="3" id="KW-0804">Transcription</keyword>
<evidence type="ECO:0000313" key="5">
    <source>
        <dbReference type="EMBL" id="GAA0247643.1"/>
    </source>
</evidence>
<accession>A0ABP3E2G1</accession>
<keyword evidence="1" id="KW-0805">Transcription regulation</keyword>
<keyword evidence="2" id="KW-0238">DNA-binding</keyword>
<dbReference type="Pfam" id="PF01638">
    <property type="entry name" value="HxlR"/>
    <property type="match status" value="1"/>
</dbReference>
<dbReference type="InterPro" id="IPR036388">
    <property type="entry name" value="WH-like_DNA-bd_sf"/>
</dbReference>
<evidence type="ECO:0000256" key="2">
    <source>
        <dbReference type="ARBA" id="ARBA00023125"/>
    </source>
</evidence>
<evidence type="ECO:0000259" key="4">
    <source>
        <dbReference type="PROSITE" id="PS51118"/>
    </source>
</evidence>
<dbReference type="Proteomes" id="UP001500967">
    <property type="component" value="Unassembled WGS sequence"/>
</dbReference>
<comment type="caution">
    <text evidence="5">The sequence shown here is derived from an EMBL/GenBank/DDBJ whole genome shotgun (WGS) entry which is preliminary data.</text>
</comment>
<evidence type="ECO:0000256" key="1">
    <source>
        <dbReference type="ARBA" id="ARBA00023015"/>
    </source>
</evidence>
<gene>
    <name evidence="5" type="ORF">GCM10009539_36160</name>
</gene>
<evidence type="ECO:0000313" key="6">
    <source>
        <dbReference type="Proteomes" id="UP001500967"/>
    </source>
</evidence>
<organism evidence="5 6">
    <name type="scientific">Cryptosporangium japonicum</name>
    <dbReference type="NCBI Taxonomy" id="80872"/>
    <lineage>
        <taxon>Bacteria</taxon>
        <taxon>Bacillati</taxon>
        <taxon>Actinomycetota</taxon>
        <taxon>Actinomycetes</taxon>
        <taxon>Cryptosporangiales</taxon>
        <taxon>Cryptosporangiaceae</taxon>
        <taxon>Cryptosporangium</taxon>
    </lineage>
</organism>
<dbReference type="InterPro" id="IPR002577">
    <property type="entry name" value="HTH_HxlR"/>
</dbReference>
<name>A0ABP3E2G1_9ACTN</name>
<protein>
    <submittedName>
        <fullName evidence="5">Helix-turn-helix domain-containing protein</fullName>
    </submittedName>
</protein>
<feature type="domain" description="HTH hxlR-type" evidence="4">
    <location>
        <begin position="23"/>
        <end position="122"/>
    </location>
</feature>
<dbReference type="InterPro" id="IPR036390">
    <property type="entry name" value="WH_DNA-bd_sf"/>
</dbReference>
<dbReference type="PANTHER" id="PTHR33204:SF37">
    <property type="entry name" value="HTH-TYPE TRANSCRIPTIONAL REGULATOR YODB"/>
    <property type="match status" value="1"/>
</dbReference>
<evidence type="ECO:0000256" key="3">
    <source>
        <dbReference type="ARBA" id="ARBA00023163"/>
    </source>
</evidence>
<dbReference type="PANTHER" id="PTHR33204">
    <property type="entry name" value="TRANSCRIPTIONAL REGULATOR, MARR FAMILY"/>
    <property type="match status" value="1"/>
</dbReference>